<dbReference type="PANTHER" id="PTHR19980">
    <property type="entry name" value="RNA CLEAVAGE STIMULATION FACTOR"/>
    <property type="match status" value="1"/>
</dbReference>
<feature type="domain" description="Suppressor of forked" evidence="5">
    <location>
        <begin position="898"/>
        <end position="1030"/>
    </location>
</feature>
<dbReference type="GO" id="GO:0005634">
    <property type="term" value="C:nucleus"/>
    <property type="evidence" value="ECO:0007669"/>
    <property type="project" value="UniProtKB-SubCell"/>
</dbReference>
<accession>A0ABD3RH60</accession>
<feature type="region of interest" description="Disordered" evidence="4">
    <location>
        <begin position="1237"/>
        <end position="1296"/>
    </location>
</feature>
<keyword evidence="2" id="KW-0677">Repeat</keyword>
<sequence>MSESILLEDDDDAMFGDGDEEEEEEDDDVVDVPTPATTVKMEAAPVEGTYAEAGDNVNDGDLKVENGMNGGAVVPPPVLAAVSPNSNNGGPTSPLLLPTSLPSTSPFPHHNAGPTSDRLRNAMSRIATNPAGDAEAWQALITEAQSCYRTLLPSLHRLKYTSGGGDIAIEIESELVERKLDWIEACYGALLHHFPYAVTHYVQLVEMLLRLGALTPDEEEQCGPAGGIGGAGGGSALSDPALATPDQGVASSPASLLMHPFAAAGGTARQRSCDDKIDGIFRLCLGVGPDGSPALHGNIAPGQMIDVGRATAVDGARTIVGGLARHSVDLWLLYVRWRSRDAARSVSVAVSIPPAPPGYVPGLAQQPSVLHRQYEETLRSAYRDRKEGIRDAVVRAYESALDRGAGFSQNNHLLWKRYVNYVKSWTDVVNYAPVALSLIRWYPPGVSPPALPPPDPAHDHYTSQRQLSQLRSIYQRGITHPMTGLDQFWQEYEIFERSHSESLGSVLIAEYQPRYQHARSIYLERNRVWTARELMVGRLAVPPVGYEGGGAVGGMMGGCVGSGGMGSTSRGGLGGTTTTSALDADDDFGAEVAHGGTGHIAGMSGGKTSEAEYVVRMEDELRTLSRWRRRAAYERTNPERLNSSELAMRVRASFSEEVCAFARHPEVWYEWSQWELLHGGSTAAASASSSAPNGANGPILGGGGASASSAALIAPAVAGEWKSGGNALRAIAVLTLGMESLPDCALLALAQAEILERHLGGNSDRKDDKDGCGMGGCIEVLERYVHRSPTTLGFVLLQRLVRRHKGVNAARAVFGHARRTLKVREEDKSFDDENESSAAFTKKKEDDGHTKEKADGAVTGLASAHQRMVTNRLKASVGALPTNGDKPQTPTTANGGFITWHLYTAHAIMEHRLGKNPNVAARIYELGLRKHRTFLSNPQYVLHYANLLLELKDEENLRSLLMRAVAACEEEEAVTSAGGSDAVVIARKREMQRPLWDMMLKFESILSSHNNKGNILADISSIEARRRRALYGPNNEDVVMGGDGSPDDDDDCNLGTGIQKSSLNEQLTRVEGYDVASRIANGMGRLVDVLTVTGAIGNGDFDSSSKSLDFAAAASASLVAGSISSDLWGDEYAGGPSDVSFVKRLRFQRESRTRAAVSALGLAGSNLGTTGTSVKLLSSRERTAGVAGQAAANALALQNIPEWLRPLLLLLPPVAKFGRSTVKPPPHHTEMALSTLRANPLPASRPVVTSNINSLKKRGRDDGDSSDDENGDTVGGGHSSQFRSRQRMRLLNSSSN</sequence>
<dbReference type="PANTHER" id="PTHR19980:SF0">
    <property type="entry name" value="CLEAVAGE STIMULATION FACTOR SUBUNIT 3"/>
    <property type="match status" value="1"/>
</dbReference>
<feature type="compositionally biased region" description="Basic and acidic residues" evidence="4">
    <location>
        <begin position="842"/>
        <end position="855"/>
    </location>
</feature>
<reference evidence="6 7" key="1">
    <citation type="submission" date="2024-10" db="EMBL/GenBank/DDBJ databases">
        <title>Updated reference genomes for cyclostephanoid diatoms.</title>
        <authorList>
            <person name="Roberts W.R."/>
            <person name="Alverson A.J."/>
        </authorList>
    </citation>
    <scope>NUCLEOTIDE SEQUENCE [LARGE SCALE GENOMIC DNA]</scope>
    <source>
        <strain evidence="6 7">AJA228-03</strain>
    </source>
</reference>
<dbReference type="Gene3D" id="1.25.40.1040">
    <property type="match status" value="1"/>
</dbReference>
<dbReference type="InterPro" id="IPR003107">
    <property type="entry name" value="HAT"/>
</dbReference>
<dbReference type="Proteomes" id="UP001530377">
    <property type="component" value="Unassembled WGS sequence"/>
</dbReference>
<feature type="compositionally biased region" description="Acidic residues" evidence="4">
    <location>
        <begin position="1"/>
        <end position="30"/>
    </location>
</feature>
<dbReference type="InterPro" id="IPR045243">
    <property type="entry name" value="Rna14-like"/>
</dbReference>
<comment type="subcellular location">
    <subcellularLocation>
        <location evidence="1">Nucleus</location>
    </subcellularLocation>
</comment>
<evidence type="ECO:0000313" key="7">
    <source>
        <dbReference type="Proteomes" id="UP001530377"/>
    </source>
</evidence>
<organism evidence="6 7">
    <name type="scientific">Cyclostephanos tholiformis</name>
    <dbReference type="NCBI Taxonomy" id="382380"/>
    <lineage>
        <taxon>Eukaryota</taxon>
        <taxon>Sar</taxon>
        <taxon>Stramenopiles</taxon>
        <taxon>Ochrophyta</taxon>
        <taxon>Bacillariophyta</taxon>
        <taxon>Coscinodiscophyceae</taxon>
        <taxon>Thalassiosirophycidae</taxon>
        <taxon>Stephanodiscales</taxon>
        <taxon>Stephanodiscaceae</taxon>
        <taxon>Cyclostephanos</taxon>
    </lineage>
</organism>
<dbReference type="Pfam" id="PF05843">
    <property type="entry name" value="Suf"/>
    <property type="match status" value="3"/>
</dbReference>
<evidence type="ECO:0000256" key="1">
    <source>
        <dbReference type="ARBA" id="ARBA00004123"/>
    </source>
</evidence>
<feature type="region of interest" description="Disordered" evidence="4">
    <location>
        <begin position="1"/>
        <end position="39"/>
    </location>
</feature>
<evidence type="ECO:0000256" key="4">
    <source>
        <dbReference type="SAM" id="MobiDB-lite"/>
    </source>
</evidence>
<evidence type="ECO:0000256" key="2">
    <source>
        <dbReference type="ARBA" id="ARBA00022737"/>
    </source>
</evidence>
<evidence type="ECO:0000259" key="5">
    <source>
        <dbReference type="Pfam" id="PF05843"/>
    </source>
</evidence>
<feature type="domain" description="Suppressor of forked" evidence="5">
    <location>
        <begin position="618"/>
        <end position="821"/>
    </location>
</feature>
<protein>
    <recommendedName>
        <fullName evidence="5">Suppressor of forked domain-containing protein</fullName>
    </recommendedName>
</protein>
<keyword evidence="7" id="KW-1185">Reference proteome</keyword>
<dbReference type="InterPro" id="IPR011990">
    <property type="entry name" value="TPR-like_helical_dom_sf"/>
</dbReference>
<dbReference type="Gene3D" id="1.25.40.10">
    <property type="entry name" value="Tetratricopeptide repeat domain"/>
    <property type="match status" value="1"/>
</dbReference>
<name>A0ABD3RH60_9STRA</name>
<dbReference type="InterPro" id="IPR008847">
    <property type="entry name" value="Suf"/>
</dbReference>
<feature type="domain" description="Suppressor of forked" evidence="5">
    <location>
        <begin position="456"/>
        <end position="528"/>
    </location>
</feature>
<keyword evidence="3" id="KW-0539">Nucleus</keyword>
<dbReference type="SUPFAM" id="SSF48452">
    <property type="entry name" value="TPR-like"/>
    <property type="match status" value="2"/>
</dbReference>
<dbReference type="SMART" id="SM00386">
    <property type="entry name" value="HAT"/>
    <property type="match status" value="3"/>
</dbReference>
<evidence type="ECO:0000256" key="3">
    <source>
        <dbReference type="ARBA" id="ARBA00023242"/>
    </source>
</evidence>
<dbReference type="EMBL" id="JALLPB020000378">
    <property type="protein sequence ID" value="KAL3809771.1"/>
    <property type="molecule type" value="Genomic_DNA"/>
</dbReference>
<evidence type="ECO:0000313" key="6">
    <source>
        <dbReference type="EMBL" id="KAL3809771.1"/>
    </source>
</evidence>
<gene>
    <name evidence="6" type="ORF">ACHAXA_011214</name>
</gene>
<proteinExistence type="predicted"/>
<feature type="region of interest" description="Disordered" evidence="4">
    <location>
        <begin position="826"/>
        <end position="855"/>
    </location>
</feature>
<comment type="caution">
    <text evidence="6">The sequence shown here is derived from an EMBL/GenBank/DDBJ whole genome shotgun (WGS) entry which is preliminary data.</text>
</comment>